<keyword evidence="2 3" id="KW-0597">Phosphoprotein</keyword>
<dbReference type="AlphaFoldDB" id="A0A5S5C4I5"/>
<dbReference type="InterPro" id="IPR009081">
    <property type="entry name" value="PP-bd_ACP"/>
</dbReference>
<keyword evidence="3" id="KW-0275">Fatty acid biosynthesis</keyword>
<gene>
    <name evidence="3" type="primary">acpP</name>
    <name evidence="5" type="ORF">BD809_10442</name>
</gene>
<dbReference type="Gene3D" id="1.10.1200.10">
    <property type="entry name" value="ACP-like"/>
    <property type="match status" value="1"/>
</dbReference>
<comment type="PTM">
    <text evidence="3">4'-phosphopantetheine is transferred from CoA to a specific serine of apo-ACP by AcpS. This modification is essential for activity because fatty acids are bound in thioester linkage to the sulfhydryl of the prosthetic group.</text>
</comment>
<evidence type="ECO:0000313" key="5">
    <source>
        <dbReference type="EMBL" id="TYP74227.1"/>
    </source>
</evidence>
<evidence type="ECO:0000256" key="1">
    <source>
        <dbReference type="ARBA" id="ARBA00022450"/>
    </source>
</evidence>
<keyword evidence="6" id="KW-1185">Reference proteome</keyword>
<reference evidence="5 6" key="1">
    <citation type="submission" date="2019-07" db="EMBL/GenBank/DDBJ databases">
        <title>Genomic Encyclopedia of Archaeal and Bacterial Type Strains, Phase II (KMG-II): from individual species to whole genera.</title>
        <authorList>
            <person name="Goeker M."/>
        </authorList>
    </citation>
    <scope>NUCLEOTIDE SEQUENCE [LARGE SCALE GENOMIC DNA]</scope>
    <source>
        <strain evidence="5 6">DSM 17527</strain>
    </source>
</reference>
<dbReference type="InterPro" id="IPR003231">
    <property type="entry name" value="ACP"/>
</dbReference>
<sequence>MMETSVIVEKVDEFLIEEFEVESDEISPEANLKETLDLDSLDYVDLVVAIEATFGVKLVGEDFVGIESFQDFYKLIERKVNA</sequence>
<keyword evidence="3" id="KW-0276">Fatty acid metabolism</keyword>
<dbReference type="EMBL" id="VNHU01000004">
    <property type="protein sequence ID" value="TYP74227.1"/>
    <property type="molecule type" value="Genomic_DNA"/>
</dbReference>
<comment type="similarity">
    <text evidence="3">Belongs to the acyl carrier protein (ACP) family.</text>
</comment>
<keyword evidence="3" id="KW-0443">Lipid metabolism</keyword>
<dbReference type="GO" id="GO:0000036">
    <property type="term" value="F:acyl carrier activity"/>
    <property type="evidence" value="ECO:0007669"/>
    <property type="project" value="UniProtKB-UniRule"/>
</dbReference>
<proteinExistence type="inferred from homology"/>
<dbReference type="UniPathway" id="UPA00094"/>
<protein>
    <recommendedName>
        <fullName evidence="3">Acyl carrier protein</fullName>
        <shortName evidence="3">ACP</shortName>
    </recommendedName>
</protein>
<dbReference type="HAMAP" id="MF_01217">
    <property type="entry name" value="Acyl_carrier"/>
    <property type="match status" value="1"/>
</dbReference>
<feature type="domain" description="Carrier" evidence="4">
    <location>
        <begin position="5"/>
        <end position="80"/>
    </location>
</feature>
<accession>A0A5S5C4I5</accession>
<dbReference type="Pfam" id="PF00550">
    <property type="entry name" value="PP-binding"/>
    <property type="match status" value="1"/>
</dbReference>
<dbReference type="InterPro" id="IPR036736">
    <property type="entry name" value="ACP-like_sf"/>
</dbReference>
<evidence type="ECO:0000256" key="3">
    <source>
        <dbReference type="HAMAP-Rule" id="MF_01217"/>
    </source>
</evidence>
<comment type="pathway">
    <text evidence="3">Lipid metabolism; fatty acid biosynthesis.</text>
</comment>
<comment type="subcellular location">
    <subcellularLocation>
        <location evidence="3">Cytoplasm</location>
    </subcellularLocation>
</comment>
<comment type="caution">
    <text evidence="5">The sequence shown here is derived from an EMBL/GenBank/DDBJ whole genome shotgun (WGS) entry which is preliminary data.</text>
</comment>
<keyword evidence="3" id="KW-0444">Lipid biosynthesis</keyword>
<keyword evidence="3" id="KW-0963">Cytoplasm</keyword>
<name>A0A5S5C4I5_9FLAO</name>
<evidence type="ECO:0000259" key="4">
    <source>
        <dbReference type="PROSITE" id="PS50075"/>
    </source>
</evidence>
<organism evidence="5 6">
    <name type="scientific">Aquimarina intermedia</name>
    <dbReference type="NCBI Taxonomy" id="350814"/>
    <lineage>
        <taxon>Bacteria</taxon>
        <taxon>Pseudomonadati</taxon>
        <taxon>Bacteroidota</taxon>
        <taxon>Flavobacteriia</taxon>
        <taxon>Flavobacteriales</taxon>
        <taxon>Flavobacteriaceae</taxon>
        <taxon>Aquimarina</taxon>
    </lineage>
</organism>
<evidence type="ECO:0000256" key="2">
    <source>
        <dbReference type="ARBA" id="ARBA00022553"/>
    </source>
</evidence>
<evidence type="ECO:0000313" key="6">
    <source>
        <dbReference type="Proteomes" id="UP000324376"/>
    </source>
</evidence>
<comment type="function">
    <text evidence="3">Carrier of the growing fatty acid chain in fatty acid biosynthesis.</text>
</comment>
<keyword evidence="1 3" id="KW-0596">Phosphopantetheine</keyword>
<dbReference type="GO" id="GO:0005737">
    <property type="term" value="C:cytoplasm"/>
    <property type="evidence" value="ECO:0007669"/>
    <property type="project" value="UniProtKB-SubCell"/>
</dbReference>
<dbReference type="Proteomes" id="UP000324376">
    <property type="component" value="Unassembled WGS sequence"/>
</dbReference>
<dbReference type="SUPFAM" id="SSF47336">
    <property type="entry name" value="ACP-like"/>
    <property type="match status" value="1"/>
</dbReference>
<dbReference type="PROSITE" id="PS50075">
    <property type="entry name" value="CARRIER"/>
    <property type="match status" value="1"/>
</dbReference>
<feature type="modified residue" description="O-(pantetheine 4'-phosphoryl)serine" evidence="3">
    <location>
        <position position="40"/>
    </location>
</feature>